<proteinExistence type="predicted"/>
<name>A0A9N8H6H6_9STRA</name>
<dbReference type="Proteomes" id="UP001153069">
    <property type="component" value="Unassembled WGS sequence"/>
</dbReference>
<comment type="caution">
    <text evidence="2">The sequence shown here is derived from an EMBL/GenBank/DDBJ whole genome shotgun (WGS) entry which is preliminary data.</text>
</comment>
<keyword evidence="3" id="KW-1185">Reference proteome</keyword>
<dbReference type="AlphaFoldDB" id="A0A9N8H6H6"/>
<dbReference type="EMBL" id="CAICTM010000146">
    <property type="protein sequence ID" value="CAB9502811.1"/>
    <property type="molecule type" value="Genomic_DNA"/>
</dbReference>
<dbReference type="OrthoDB" id="46284at2759"/>
<feature type="compositionally biased region" description="Basic and acidic residues" evidence="1">
    <location>
        <begin position="257"/>
        <end position="271"/>
    </location>
</feature>
<evidence type="ECO:0000313" key="3">
    <source>
        <dbReference type="Proteomes" id="UP001153069"/>
    </source>
</evidence>
<protein>
    <recommendedName>
        <fullName evidence="4">Hemerythrin-like domain-containing protein</fullName>
    </recommendedName>
</protein>
<feature type="region of interest" description="Disordered" evidence="1">
    <location>
        <begin position="1"/>
        <end position="30"/>
    </location>
</feature>
<dbReference type="Gene3D" id="1.20.120.520">
    <property type="entry name" value="nmb1532 protein domain like"/>
    <property type="match status" value="1"/>
</dbReference>
<evidence type="ECO:0000256" key="1">
    <source>
        <dbReference type="SAM" id="MobiDB-lite"/>
    </source>
</evidence>
<reference evidence="2" key="1">
    <citation type="submission" date="2020-06" db="EMBL/GenBank/DDBJ databases">
        <authorList>
            <consortium name="Plant Systems Biology data submission"/>
        </authorList>
    </citation>
    <scope>NUCLEOTIDE SEQUENCE</scope>
    <source>
        <strain evidence="2">D6</strain>
    </source>
</reference>
<feature type="compositionally biased region" description="Low complexity" evidence="1">
    <location>
        <begin position="7"/>
        <end position="19"/>
    </location>
</feature>
<sequence>MVASVVSTESTNSTASKSSSGGGGAPKPMPMAVMRNAHEVIRGAMDDIQESIDNGDFEAARAAWTQFNRFSDLHMKMEEGRKGSNAKGLFAMVDEHADKAARKAGLRDHHMNLYELEEDVVDIFDKAPDIDRAREVYPIFRQENESHLKEEEDVLMPAIQKMIKSGVPVKKYIETDIIPLLLAKEGDMEFFIKFSNEVLIRHDNVDGKPRVRVWNHALWSVATPEQWKEWDAWIKEVLPEGKYAEVDNAIQAFRNEQKAKKQAKKDAEAAKEVPPIANIDVGGRSRSRSPKQFFKKIFS</sequence>
<accession>A0A9N8H6H6</accession>
<feature type="region of interest" description="Disordered" evidence="1">
    <location>
        <begin position="257"/>
        <end position="299"/>
    </location>
</feature>
<evidence type="ECO:0000313" key="2">
    <source>
        <dbReference type="EMBL" id="CAB9502811.1"/>
    </source>
</evidence>
<organism evidence="2 3">
    <name type="scientific">Seminavis robusta</name>
    <dbReference type="NCBI Taxonomy" id="568900"/>
    <lineage>
        <taxon>Eukaryota</taxon>
        <taxon>Sar</taxon>
        <taxon>Stramenopiles</taxon>
        <taxon>Ochrophyta</taxon>
        <taxon>Bacillariophyta</taxon>
        <taxon>Bacillariophyceae</taxon>
        <taxon>Bacillariophycidae</taxon>
        <taxon>Naviculales</taxon>
        <taxon>Naviculaceae</taxon>
        <taxon>Seminavis</taxon>
    </lineage>
</organism>
<evidence type="ECO:0008006" key="4">
    <source>
        <dbReference type="Google" id="ProtNLM"/>
    </source>
</evidence>
<gene>
    <name evidence="2" type="ORF">SEMRO_147_G067800.1</name>
</gene>